<dbReference type="EMBL" id="FJXR01000010">
    <property type="protein sequence ID" value="CZV21206.1"/>
    <property type="molecule type" value="Genomic_DNA"/>
</dbReference>
<organism evidence="1 2">
    <name type="scientific">Enterobacter cloacae</name>
    <dbReference type="NCBI Taxonomy" id="550"/>
    <lineage>
        <taxon>Bacteria</taxon>
        <taxon>Pseudomonadati</taxon>
        <taxon>Pseudomonadota</taxon>
        <taxon>Gammaproteobacteria</taxon>
        <taxon>Enterobacterales</taxon>
        <taxon>Enterobacteriaceae</taxon>
        <taxon>Enterobacter</taxon>
        <taxon>Enterobacter cloacae complex</taxon>
    </lineage>
</organism>
<evidence type="ECO:0000313" key="1">
    <source>
        <dbReference type="EMBL" id="CZV21206.1"/>
    </source>
</evidence>
<gene>
    <name evidence="1" type="ORF">SAMEA2273318_02026</name>
</gene>
<name>A0A144IQL8_ENTCL</name>
<protein>
    <submittedName>
        <fullName evidence="1">Protein of uncharacterized function (DUF3168)</fullName>
    </submittedName>
</protein>
<dbReference type="Pfam" id="PF11367">
    <property type="entry name" value="Tail_completion_gp17"/>
    <property type="match status" value="1"/>
</dbReference>
<dbReference type="AlphaFoldDB" id="A0A144IQL8"/>
<dbReference type="InterPro" id="IPR021508">
    <property type="entry name" value="Gp17-like"/>
</dbReference>
<dbReference type="Proteomes" id="UP000076008">
    <property type="component" value="Unassembled WGS sequence"/>
</dbReference>
<evidence type="ECO:0000313" key="2">
    <source>
        <dbReference type="Proteomes" id="UP000076008"/>
    </source>
</evidence>
<accession>A0A144IQL8</accession>
<dbReference type="RefSeq" id="WP_063144005.1">
    <property type="nucleotide sequence ID" value="NZ_FJXR01000010.1"/>
</dbReference>
<reference evidence="1 2" key="1">
    <citation type="submission" date="2016-03" db="EMBL/GenBank/DDBJ databases">
        <authorList>
            <consortium name="Pathogen Informatics"/>
        </authorList>
    </citation>
    <scope>NUCLEOTIDE SEQUENCE [LARGE SCALE GENOMIC DNA]</scope>
    <source>
        <strain evidence="2">e1252</strain>
    </source>
</reference>
<sequence>MTEDDLYSLLEPLAGGQVYPYVAPLGSDGKPSVSPPWVIFSIITDVAADVLCGQAESAVSVQVDVYSSTIAEARTIRNMALDALQVLKPESIVKTPGYEPDLRYHRATLEFQVTV</sequence>
<proteinExistence type="predicted"/>